<protein>
    <submittedName>
        <fullName evidence="3">Uncharacterized protein</fullName>
    </submittedName>
</protein>
<keyword evidence="4" id="KW-1185">Reference proteome</keyword>
<keyword evidence="2" id="KW-0812">Transmembrane</keyword>
<feature type="region of interest" description="Disordered" evidence="1">
    <location>
        <begin position="290"/>
        <end position="310"/>
    </location>
</feature>
<evidence type="ECO:0000313" key="4">
    <source>
        <dbReference type="Proteomes" id="UP000237144"/>
    </source>
</evidence>
<feature type="transmembrane region" description="Helical" evidence="2">
    <location>
        <begin position="175"/>
        <end position="194"/>
    </location>
</feature>
<accession>A0A2S5BJ14</accession>
<feature type="transmembrane region" description="Helical" evidence="2">
    <location>
        <begin position="206"/>
        <end position="234"/>
    </location>
</feature>
<dbReference type="EMBL" id="PJQD01000002">
    <property type="protein sequence ID" value="POY76748.1"/>
    <property type="molecule type" value="Genomic_DNA"/>
</dbReference>
<reference evidence="3 4" key="1">
    <citation type="journal article" date="2018" name="Front. Microbiol.">
        <title>Prospects for Fungal Bioremediation of Acidic Radioactive Waste Sites: Characterization and Genome Sequence of Rhodotorula taiwanensis MD1149.</title>
        <authorList>
            <person name="Tkavc R."/>
            <person name="Matrosova V.Y."/>
            <person name="Grichenko O.E."/>
            <person name="Gostincar C."/>
            <person name="Volpe R.P."/>
            <person name="Klimenkova P."/>
            <person name="Gaidamakova E.K."/>
            <person name="Zhou C.E."/>
            <person name="Stewart B.J."/>
            <person name="Lyman M.G."/>
            <person name="Malfatti S.A."/>
            <person name="Rubinfeld B."/>
            <person name="Courtot M."/>
            <person name="Singh J."/>
            <person name="Dalgard C.L."/>
            <person name="Hamilton T."/>
            <person name="Frey K.G."/>
            <person name="Gunde-Cimerman N."/>
            <person name="Dugan L."/>
            <person name="Daly M.J."/>
        </authorList>
    </citation>
    <scope>NUCLEOTIDE SEQUENCE [LARGE SCALE GENOMIC DNA]</scope>
    <source>
        <strain evidence="3 4">MD1149</strain>
    </source>
</reference>
<dbReference type="Pfam" id="PF11911">
    <property type="entry name" value="DUF3429"/>
    <property type="match status" value="1"/>
</dbReference>
<sequence length="376" mass="40586">MYTATRLLARSALAPSLRTRVAGVASPQRLALTQARTFRSSTAHGAVSPVAGKPASEDVKDMAKNALEESQDVAKTVKSAIMGEANDVTSQKAPKKDYGAGDIAEEVNSVRGVFQAIPKPAIQWGAAGLIPYAGTSAAIGYFARQVYLATELGVDNGYDPKAALAVLQHAELLQIQYGAIIISFLGAIHWGFEWAKLGGVQGNKRYIIGVAPVIAGWGSLLITGQLALIAQWAAFFAQWYVDQRATSKGWAPKWYATYRFFLTSVVGTSILFSLAMKSYYQTAADPSQDTSQIRKLKEGQPPANVNPIGTSAEVGDMKVEHAPADSTGYVQFKNVAKEREEAEQKKQEEEKAKKEAAKQDKKKSEVADQVKKAEDN</sequence>
<feature type="region of interest" description="Disordered" evidence="1">
    <location>
        <begin position="336"/>
        <end position="376"/>
    </location>
</feature>
<dbReference type="STRING" id="741276.A0A2S5BJ14"/>
<name>A0A2S5BJ14_9BASI</name>
<evidence type="ECO:0000256" key="1">
    <source>
        <dbReference type="SAM" id="MobiDB-lite"/>
    </source>
</evidence>
<proteinExistence type="predicted"/>
<evidence type="ECO:0000313" key="3">
    <source>
        <dbReference type="EMBL" id="POY76748.1"/>
    </source>
</evidence>
<dbReference type="Proteomes" id="UP000237144">
    <property type="component" value="Unassembled WGS sequence"/>
</dbReference>
<organism evidence="3 4">
    <name type="scientific">Rhodotorula taiwanensis</name>
    <dbReference type="NCBI Taxonomy" id="741276"/>
    <lineage>
        <taxon>Eukaryota</taxon>
        <taxon>Fungi</taxon>
        <taxon>Dikarya</taxon>
        <taxon>Basidiomycota</taxon>
        <taxon>Pucciniomycotina</taxon>
        <taxon>Microbotryomycetes</taxon>
        <taxon>Sporidiobolales</taxon>
        <taxon>Sporidiobolaceae</taxon>
        <taxon>Rhodotorula</taxon>
    </lineage>
</organism>
<feature type="transmembrane region" description="Helical" evidence="2">
    <location>
        <begin position="254"/>
        <end position="275"/>
    </location>
</feature>
<dbReference type="InterPro" id="IPR021836">
    <property type="entry name" value="DUF3429"/>
</dbReference>
<keyword evidence="2" id="KW-1133">Transmembrane helix</keyword>
<dbReference type="PANTHER" id="PTHR15887">
    <property type="entry name" value="TRANSMEMBRANE PROTEIN 69"/>
    <property type="match status" value="1"/>
</dbReference>
<dbReference type="PANTHER" id="PTHR15887:SF1">
    <property type="entry name" value="TRANSMEMBRANE PROTEIN 69"/>
    <property type="match status" value="1"/>
</dbReference>
<keyword evidence="2" id="KW-0472">Membrane</keyword>
<gene>
    <name evidence="3" type="ORF">BMF94_0340</name>
</gene>
<dbReference type="AlphaFoldDB" id="A0A2S5BJ14"/>
<dbReference type="OrthoDB" id="194289at2759"/>
<comment type="caution">
    <text evidence="3">The sequence shown here is derived from an EMBL/GenBank/DDBJ whole genome shotgun (WGS) entry which is preliminary data.</text>
</comment>
<evidence type="ECO:0000256" key="2">
    <source>
        <dbReference type="SAM" id="Phobius"/>
    </source>
</evidence>